<proteinExistence type="inferred from homology"/>
<dbReference type="Pfam" id="PF00464">
    <property type="entry name" value="SHMT"/>
    <property type="match status" value="1"/>
</dbReference>
<dbReference type="GO" id="GO:0030170">
    <property type="term" value="F:pyridoxal phosphate binding"/>
    <property type="evidence" value="ECO:0007669"/>
    <property type="project" value="TreeGrafter"/>
</dbReference>
<feature type="region of interest" description="Disordered" evidence="4">
    <location>
        <begin position="1"/>
        <end position="28"/>
    </location>
</feature>
<dbReference type="EMBL" id="BLKT01000003">
    <property type="protein sequence ID" value="GFG58783.1"/>
    <property type="molecule type" value="Genomic_DNA"/>
</dbReference>
<dbReference type="GO" id="GO:0008168">
    <property type="term" value="F:methyltransferase activity"/>
    <property type="evidence" value="ECO:0007669"/>
    <property type="project" value="UniProtKB-KW"/>
</dbReference>
<evidence type="ECO:0000256" key="2">
    <source>
        <dbReference type="ARBA" id="ARBA00006376"/>
    </source>
</evidence>
<protein>
    <submittedName>
        <fullName evidence="6">Serine hydroxymethyltransferase</fullName>
    </submittedName>
</protein>
<keyword evidence="6" id="KW-0808">Transferase</keyword>
<dbReference type="InterPro" id="IPR015424">
    <property type="entry name" value="PyrdxlP-dep_Trfase"/>
</dbReference>
<dbReference type="GO" id="GO:0004372">
    <property type="term" value="F:glycine hydroxymethyltransferase activity"/>
    <property type="evidence" value="ECO:0007669"/>
    <property type="project" value="TreeGrafter"/>
</dbReference>
<dbReference type="SUPFAM" id="SSF53383">
    <property type="entry name" value="PLP-dependent transferases"/>
    <property type="match status" value="1"/>
</dbReference>
<keyword evidence="6" id="KW-0489">Methyltransferase</keyword>
<organism evidence="6 7">
    <name type="scientific">Mycolicibacterium murale</name>
    <dbReference type="NCBI Taxonomy" id="182220"/>
    <lineage>
        <taxon>Bacteria</taxon>
        <taxon>Bacillati</taxon>
        <taxon>Actinomycetota</taxon>
        <taxon>Actinomycetes</taxon>
        <taxon>Mycobacteriales</taxon>
        <taxon>Mycobacteriaceae</taxon>
        <taxon>Mycolicibacterium</taxon>
    </lineage>
</organism>
<evidence type="ECO:0000256" key="3">
    <source>
        <dbReference type="ARBA" id="ARBA00022898"/>
    </source>
</evidence>
<gene>
    <name evidence="6" type="ORF">MMUR_29190</name>
</gene>
<keyword evidence="3" id="KW-0663">Pyridoxal phosphate</keyword>
<dbReference type="GO" id="GO:0032259">
    <property type="term" value="P:methylation"/>
    <property type="evidence" value="ECO:0007669"/>
    <property type="project" value="UniProtKB-KW"/>
</dbReference>
<feature type="compositionally biased region" description="Low complexity" evidence="4">
    <location>
        <begin position="15"/>
        <end position="28"/>
    </location>
</feature>
<dbReference type="RefSeq" id="WP_193489519.1">
    <property type="nucleotide sequence ID" value="NZ_BAAAMC010000008.1"/>
</dbReference>
<evidence type="ECO:0000256" key="4">
    <source>
        <dbReference type="SAM" id="MobiDB-lite"/>
    </source>
</evidence>
<comment type="caution">
    <text evidence="6">The sequence shown here is derived from an EMBL/GenBank/DDBJ whole genome shotgun (WGS) entry which is preliminary data.</text>
</comment>
<sequence length="482" mass="50850">MTIYGPTKYASTRSSAPDGTPGADAAASAQSRASIAPWASTKVLHRLAELEQRLSDMPIAHLDNVVRQAHRDHSARVRGGFMLYAGTNVTSPRTQGVHDAAISTRPALGWPGEKDQTAVEEIEHLEVLAHMQVTRAMRARYAEIRFVTATMANLAAYVAFTRPGDTIAVLSPEAGGHSSHQQLGGGAASVRGLEVVHLPYSPSRLDVDTAALPSFVDRTRPRMIVVGGSVALFPHNLEPVRRAADRVGAVLMYDASHTAGLMAAGLFQDPLNEGADIVTFSTYKTFGGPPGGAAITNNPSYAERLSTAAYPTLSANYDASRLGPLAVAAAEAVDQKPAWAGPMIQCAKEFGARLHAGGLPVVGANQGFTRSHQVIVKADRIGGACAAVRRLEGAGLFAGTCRLPSQRSDAPPAGIRFGLQEFVRSGGGLSTVGDLADLVREALVSGDVTPIRTRTADLRAEIDTDLWGRRNHAVDPEAVIPQ</sequence>
<comment type="cofactor">
    <cofactor evidence="1">
        <name>pyridoxal 5'-phosphate</name>
        <dbReference type="ChEBI" id="CHEBI:597326"/>
    </cofactor>
</comment>
<dbReference type="InterPro" id="IPR039429">
    <property type="entry name" value="SHMT-like_dom"/>
</dbReference>
<evidence type="ECO:0000313" key="7">
    <source>
        <dbReference type="Proteomes" id="UP000465241"/>
    </source>
</evidence>
<dbReference type="Proteomes" id="UP000465241">
    <property type="component" value="Unassembled WGS sequence"/>
</dbReference>
<dbReference type="AlphaFoldDB" id="A0A7I9WMB4"/>
<dbReference type="PANTHER" id="PTHR11680:SF35">
    <property type="entry name" value="SERINE HYDROXYMETHYLTRANSFERASE 1"/>
    <property type="match status" value="1"/>
</dbReference>
<dbReference type="InterPro" id="IPR015422">
    <property type="entry name" value="PyrdxlP-dep_Trfase_small"/>
</dbReference>
<dbReference type="InterPro" id="IPR015421">
    <property type="entry name" value="PyrdxlP-dep_Trfase_major"/>
</dbReference>
<evidence type="ECO:0000259" key="5">
    <source>
        <dbReference type="Pfam" id="PF00464"/>
    </source>
</evidence>
<dbReference type="GO" id="GO:0046653">
    <property type="term" value="P:tetrahydrofolate metabolic process"/>
    <property type="evidence" value="ECO:0007669"/>
    <property type="project" value="TreeGrafter"/>
</dbReference>
<dbReference type="InterPro" id="IPR049943">
    <property type="entry name" value="Ser_HO-MeTrfase-like"/>
</dbReference>
<name>A0A7I9WMB4_9MYCO</name>
<dbReference type="Gene3D" id="3.40.640.10">
    <property type="entry name" value="Type I PLP-dependent aspartate aminotransferase-like (Major domain)"/>
    <property type="match status" value="1"/>
</dbReference>
<dbReference type="Gene3D" id="3.90.1150.10">
    <property type="entry name" value="Aspartate Aminotransferase, domain 1"/>
    <property type="match status" value="1"/>
</dbReference>
<evidence type="ECO:0000313" key="6">
    <source>
        <dbReference type="EMBL" id="GFG58783.1"/>
    </source>
</evidence>
<comment type="similarity">
    <text evidence="2">Belongs to the SHMT family.</text>
</comment>
<dbReference type="GO" id="GO:0019264">
    <property type="term" value="P:glycine biosynthetic process from serine"/>
    <property type="evidence" value="ECO:0007669"/>
    <property type="project" value="TreeGrafter"/>
</dbReference>
<dbReference type="GO" id="GO:0005737">
    <property type="term" value="C:cytoplasm"/>
    <property type="evidence" value="ECO:0007669"/>
    <property type="project" value="TreeGrafter"/>
</dbReference>
<keyword evidence="7" id="KW-1185">Reference proteome</keyword>
<evidence type="ECO:0000256" key="1">
    <source>
        <dbReference type="ARBA" id="ARBA00001933"/>
    </source>
</evidence>
<dbReference type="PANTHER" id="PTHR11680">
    <property type="entry name" value="SERINE HYDROXYMETHYLTRANSFERASE"/>
    <property type="match status" value="1"/>
</dbReference>
<accession>A0A7I9WMB4</accession>
<reference evidence="6 7" key="1">
    <citation type="journal article" date="2019" name="Emerg. Microbes Infect.">
        <title>Comprehensive subspecies identification of 175 nontuberculous mycobacteria species based on 7547 genomic profiles.</title>
        <authorList>
            <person name="Matsumoto Y."/>
            <person name="Kinjo T."/>
            <person name="Motooka D."/>
            <person name="Nabeya D."/>
            <person name="Jung N."/>
            <person name="Uechi K."/>
            <person name="Horii T."/>
            <person name="Iida T."/>
            <person name="Fujita J."/>
            <person name="Nakamura S."/>
        </authorList>
    </citation>
    <scope>NUCLEOTIDE SEQUENCE [LARGE SCALE GENOMIC DNA]</scope>
    <source>
        <strain evidence="6 7">JCM 13392</strain>
    </source>
</reference>
<feature type="domain" description="Serine hydroxymethyltransferase-like" evidence="5">
    <location>
        <begin position="61"/>
        <end position="420"/>
    </location>
</feature>